<proteinExistence type="predicted"/>
<comment type="caution">
    <text evidence="3">The sequence shown here is derived from an EMBL/GenBank/DDBJ whole genome shotgun (WGS) entry which is preliminary data.</text>
</comment>
<dbReference type="GO" id="GO:0015833">
    <property type="term" value="P:peptide transport"/>
    <property type="evidence" value="ECO:0007669"/>
    <property type="project" value="TreeGrafter"/>
</dbReference>
<dbReference type="eggNOG" id="COG4166">
    <property type="taxonomic scope" value="Bacteria"/>
</dbReference>
<dbReference type="GO" id="GO:0043190">
    <property type="term" value="C:ATP-binding cassette (ABC) transporter complex"/>
    <property type="evidence" value="ECO:0007669"/>
    <property type="project" value="InterPro"/>
</dbReference>
<dbReference type="PANTHER" id="PTHR30290:SF83">
    <property type="entry name" value="ABC TRANSPORTER SUBSTRATE-BINDING PROTEIN"/>
    <property type="match status" value="1"/>
</dbReference>
<dbReference type="PROSITE" id="PS51257">
    <property type="entry name" value="PROKAR_LIPOPROTEIN"/>
    <property type="match status" value="1"/>
</dbReference>
<evidence type="ECO:0000313" key="4">
    <source>
        <dbReference type="EMBL" id="KFI59184.1"/>
    </source>
</evidence>
<dbReference type="GO" id="GO:1904680">
    <property type="term" value="F:peptide transmembrane transporter activity"/>
    <property type="evidence" value="ECO:0007669"/>
    <property type="project" value="TreeGrafter"/>
</dbReference>
<dbReference type="AlphaFoldDB" id="D1NT13"/>
<evidence type="ECO:0000313" key="3">
    <source>
        <dbReference type="EMBL" id="EFA23815.1"/>
    </source>
</evidence>
<dbReference type="InterPro" id="IPR039424">
    <property type="entry name" value="SBP_5"/>
</dbReference>
<dbReference type="STRING" id="561180.BIFGAL_02924"/>
<protein>
    <submittedName>
        <fullName evidence="4">ABC transporter substrate-binding protein</fullName>
    </submittedName>
    <submittedName>
        <fullName evidence="3">ABC transporter, substrate-binding protein, family 5</fullName>
    </submittedName>
</protein>
<reference evidence="4 6" key="2">
    <citation type="submission" date="2014-03" db="EMBL/GenBank/DDBJ databases">
        <title>Genomics of Bifidobacteria.</title>
        <authorList>
            <person name="Ventura M."/>
            <person name="Milani C."/>
            <person name="Lugli G.A."/>
        </authorList>
    </citation>
    <scope>NUCLEOTIDE SEQUENCE [LARGE SCALE GENOMIC DNA]</scope>
    <source>
        <strain evidence="4 6">LMG 11596</strain>
    </source>
</reference>
<evidence type="ECO:0000313" key="5">
    <source>
        <dbReference type="Proteomes" id="UP000003656"/>
    </source>
</evidence>
<dbReference type="Gene3D" id="3.10.105.10">
    <property type="entry name" value="Dipeptide-binding Protein, Domain 3"/>
    <property type="match status" value="1"/>
</dbReference>
<sequence>MKKKAIALTAIACSLGMMLSGCGGSGDSSSSNASSSIITAYNSEPQNALIPGDTNETGGGRVGQMLFSNLVSFNAKGDAEMEVAESITPNDDASQYTVKIKDGWKFTDGTPVTAESFTKAWSYVSNAKNAQKCSSFFSMIKGYDELQDADNLKGDEQLSGLTVKDDKTFTVDLNTPDSVFPIKAGYLAFAPLPESFYKDPKAFGEKPVGNGMYKLDKWDHNSQIALVKNDDYKGVQQVKNDGVTFKIYTSVDSAFADVQSGNLDVMDTVPASATKTFEKDDSIESYNKAGSVIQTFTIPAELDHWKTNTEEGQLRRQALSMAIDRQSIVDKVLNGVGTVATDFSSPVVPGYSKDLDHSDNLQYNPDKAKELWKKANAISSYDGNLTFSFNADGSAQPVYEAIVNSVNNVLGSEGLKATTNPMPTLQEFRNAISDRQMTGAFRTGWQPDYPSIENYLYQLYDSAAADGKGSNDGDYKNADVDKLFTEAMACTNSDEQIKLYQDAEVILLQQLPAIPLYYSNADGVAAKGVQGFAMDWQNQPIYNEITKS</sequence>
<feature type="signal peptide" evidence="1">
    <location>
        <begin position="1"/>
        <end position="23"/>
    </location>
</feature>
<dbReference type="PIRSF" id="PIRSF002741">
    <property type="entry name" value="MppA"/>
    <property type="match status" value="1"/>
</dbReference>
<dbReference type="Proteomes" id="UP000003656">
    <property type="component" value="Unassembled WGS sequence"/>
</dbReference>
<name>D1NT13_9BIFI</name>
<evidence type="ECO:0000313" key="6">
    <source>
        <dbReference type="Proteomes" id="UP000029074"/>
    </source>
</evidence>
<dbReference type="CDD" id="cd00995">
    <property type="entry name" value="PBP2_NikA_DppA_OppA_like"/>
    <property type="match status" value="1"/>
</dbReference>
<keyword evidence="1" id="KW-0732">Signal</keyword>
<reference evidence="3 5" key="1">
    <citation type="submission" date="2009-11" db="EMBL/GenBank/DDBJ databases">
        <authorList>
            <person name="Weinstock G."/>
            <person name="Sodergren E."/>
            <person name="Clifton S."/>
            <person name="Fulton L."/>
            <person name="Fulton B."/>
            <person name="Courtney L."/>
            <person name="Fronick C."/>
            <person name="Harrison M."/>
            <person name="Strong C."/>
            <person name="Farmer C."/>
            <person name="Delahaunty K."/>
            <person name="Markovic C."/>
            <person name="Hall O."/>
            <person name="Minx P."/>
            <person name="Tomlinson C."/>
            <person name="Mitreva M."/>
            <person name="Nelson J."/>
            <person name="Hou S."/>
            <person name="Wollam A."/>
            <person name="Pepin K.H."/>
            <person name="Johnson M."/>
            <person name="Bhonagiri V."/>
            <person name="Nash W.E."/>
            <person name="Warren W."/>
            <person name="Chinwalla A."/>
            <person name="Mardis E.R."/>
            <person name="Wilson R.K."/>
        </authorList>
    </citation>
    <scope>NUCLEOTIDE SEQUENCE [LARGE SCALE GENOMIC DNA]</scope>
    <source>
        <strain evidence="3 5">DSM 20093</strain>
    </source>
</reference>
<dbReference type="PANTHER" id="PTHR30290">
    <property type="entry name" value="PERIPLASMIC BINDING COMPONENT OF ABC TRANSPORTER"/>
    <property type="match status" value="1"/>
</dbReference>
<accession>D1NT13</accession>
<dbReference type="EMBL" id="JGYW01000004">
    <property type="protein sequence ID" value="KFI59184.1"/>
    <property type="molecule type" value="Genomic_DNA"/>
</dbReference>
<evidence type="ECO:0000259" key="2">
    <source>
        <dbReference type="Pfam" id="PF00496"/>
    </source>
</evidence>
<feature type="chain" id="PRO_5044729450" evidence="1">
    <location>
        <begin position="24"/>
        <end position="548"/>
    </location>
</feature>
<feature type="domain" description="Solute-binding protein family 5" evidence="2">
    <location>
        <begin position="82"/>
        <end position="464"/>
    </location>
</feature>
<dbReference type="InterPro" id="IPR000914">
    <property type="entry name" value="SBP_5_dom"/>
</dbReference>
<evidence type="ECO:0000256" key="1">
    <source>
        <dbReference type="SAM" id="SignalP"/>
    </source>
</evidence>
<organism evidence="3 5">
    <name type="scientific">Bifidobacterium gallicum DSM 20093 = LMG 11596</name>
    <dbReference type="NCBI Taxonomy" id="561180"/>
    <lineage>
        <taxon>Bacteria</taxon>
        <taxon>Bacillati</taxon>
        <taxon>Actinomycetota</taxon>
        <taxon>Actinomycetes</taxon>
        <taxon>Bifidobacteriales</taxon>
        <taxon>Bifidobacteriaceae</taxon>
        <taxon>Bifidobacterium</taxon>
    </lineage>
</organism>
<dbReference type="Pfam" id="PF00496">
    <property type="entry name" value="SBP_bac_5"/>
    <property type="match status" value="1"/>
</dbReference>
<dbReference type="SUPFAM" id="SSF53850">
    <property type="entry name" value="Periplasmic binding protein-like II"/>
    <property type="match status" value="1"/>
</dbReference>
<dbReference type="OrthoDB" id="9046151at2"/>
<dbReference type="EMBL" id="ABXB03000001">
    <property type="protein sequence ID" value="EFA23815.1"/>
    <property type="molecule type" value="Genomic_DNA"/>
</dbReference>
<gene>
    <name evidence="4" type="ORF">BGLCM_0774</name>
    <name evidence="3" type="ORF">BIFGAL_02924</name>
</gene>
<dbReference type="Gene3D" id="3.90.76.10">
    <property type="entry name" value="Dipeptide-binding Protein, Domain 1"/>
    <property type="match status" value="1"/>
</dbReference>
<dbReference type="Gene3D" id="3.40.190.10">
    <property type="entry name" value="Periplasmic binding protein-like II"/>
    <property type="match status" value="1"/>
</dbReference>
<dbReference type="InterPro" id="IPR030678">
    <property type="entry name" value="Peptide/Ni-bd"/>
</dbReference>
<dbReference type="RefSeq" id="WP_006294336.1">
    <property type="nucleotide sequence ID" value="NZ_ABXB03000001.1"/>
</dbReference>
<dbReference type="GO" id="GO:0042597">
    <property type="term" value="C:periplasmic space"/>
    <property type="evidence" value="ECO:0007669"/>
    <property type="project" value="UniProtKB-ARBA"/>
</dbReference>
<dbReference type="Proteomes" id="UP000029074">
    <property type="component" value="Unassembled WGS sequence"/>
</dbReference>
<keyword evidence="6" id="KW-1185">Reference proteome</keyword>